<sequence length="320" mass="36886">MTAPLQNEKRKVIELAERLLKELRLEFTVSSTKEAPFSMRMEKLASVQDKEGIETAKKYFILTKTSFGAKETGKFKEITEKIKQLEQEKAKTNDFNKDKVIQLINELKPFCSGSSNREEFAEKIKQKHQELNKKIATILKEAKNETDPQKLTAFLKQINEASIGVEIKMEKKLQNELDNLTEKVLSFEPNPGKKIFDELNDNLNQNGLNIEDLEEETKEELESLENEEDKKEIIKKQQTLIREISIKGAKKKLEVLIEKIKVDLSKNLINQIRETKNAIVQFISENSYNQSAYFANQSAVDQFLEQAENKLSSLSEPEPM</sequence>
<evidence type="ECO:0000256" key="1">
    <source>
        <dbReference type="SAM" id="Coils"/>
    </source>
</evidence>
<keyword evidence="3" id="KW-1185">Reference proteome</keyword>
<accession>A0A9N8VKL3</accession>
<dbReference type="EMBL" id="CAJVPS010000114">
    <property type="protein sequence ID" value="CAG8453698.1"/>
    <property type="molecule type" value="Genomic_DNA"/>
</dbReference>
<feature type="coiled-coil region" evidence="1">
    <location>
        <begin position="196"/>
        <end position="234"/>
    </location>
</feature>
<dbReference type="Proteomes" id="UP000789508">
    <property type="component" value="Unassembled WGS sequence"/>
</dbReference>
<reference evidence="2" key="1">
    <citation type="submission" date="2021-06" db="EMBL/GenBank/DDBJ databases">
        <authorList>
            <person name="Kallberg Y."/>
            <person name="Tangrot J."/>
            <person name="Rosling A."/>
        </authorList>
    </citation>
    <scope>NUCLEOTIDE SEQUENCE</scope>
    <source>
        <strain evidence="2">FL130A</strain>
    </source>
</reference>
<gene>
    <name evidence="2" type="ORF">ALEPTO_LOCUS1157</name>
</gene>
<evidence type="ECO:0000313" key="2">
    <source>
        <dbReference type="EMBL" id="CAG8453698.1"/>
    </source>
</evidence>
<organism evidence="2 3">
    <name type="scientific">Ambispora leptoticha</name>
    <dbReference type="NCBI Taxonomy" id="144679"/>
    <lineage>
        <taxon>Eukaryota</taxon>
        <taxon>Fungi</taxon>
        <taxon>Fungi incertae sedis</taxon>
        <taxon>Mucoromycota</taxon>
        <taxon>Glomeromycotina</taxon>
        <taxon>Glomeromycetes</taxon>
        <taxon>Archaeosporales</taxon>
        <taxon>Ambisporaceae</taxon>
        <taxon>Ambispora</taxon>
    </lineage>
</organism>
<comment type="caution">
    <text evidence="2">The sequence shown here is derived from an EMBL/GenBank/DDBJ whole genome shotgun (WGS) entry which is preliminary data.</text>
</comment>
<feature type="coiled-coil region" evidence="1">
    <location>
        <begin position="68"/>
        <end position="95"/>
    </location>
</feature>
<dbReference type="AlphaFoldDB" id="A0A9N8VKL3"/>
<protein>
    <submittedName>
        <fullName evidence="2">10960_t:CDS:1</fullName>
    </submittedName>
</protein>
<evidence type="ECO:0000313" key="3">
    <source>
        <dbReference type="Proteomes" id="UP000789508"/>
    </source>
</evidence>
<proteinExistence type="predicted"/>
<name>A0A9N8VKL3_9GLOM</name>
<keyword evidence="1" id="KW-0175">Coiled coil</keyword>